<dbReference type="InterPro" id="IPR052744">
    <property type="entry name" value="GPAT/DAPAT"/>
</dbReference>
<dbReference type="GO" id="GO:0004366">
    <property type="term" value="F:glycerol-3-phosphate O-acyltransferase activity"/>
    <property type="evidence" value="ECO:0007669"/>
    <property type="project" value="TreeGrafter"/>
</dbReference>
<feature type="non-terminal residue" evidence="2">
    <location>
        <position position="211"/>
    </location>
</feature>
<dbReference type="PANTHER" id="PTHR31605">
    <property type="entry name" value="GLYCEROL-3-PHOSPHATE O-ACYLTRANSFERASE 1"/>
    <property type="match status" value="1"/>
</dbReference>
<dbReference type="GO" id="GO:0016287">
    <property type="term" value="F:glycerone-phosphate O-acyltransferase activity"/>
    <property type="evidence" value="ECO:0007669"/>
    <property type="project" value="TreeGrafter"/>
</dbReference>
<organism evidence="2">
    <name type="scientific">marine metagenome</name>
    <dbReference type="NCBI Taxonomy" id="408172"/>
    <lineage>
        <taxon>unclassified sequences</taxon>
        <taxon>metagenomes</taxon>
        <taxon>ecological metagenomes</taxon>
    </lineage>
</organism>
<evidence type="ECO:0000313" key="2">
    <source>
        <dbReference type="EMBL" id="SVE46136.1"/>
    </source>
</evidence>
<evidence type="ECO:0000259" key="1">
    <source>
        <dbReference type="SMART" id="SM00563"/>
    </source>
</evidence>
<proteinExistence type="predicted"/>
<reference evidence="2" key="1">
    <citation type="submission" date="2018-05" db="EMBL/GenBank/DDBJ databases">
        <authorList>
            <person name="Lanie J.A."/>
            <person name="Ng W.-L."/>
            <person name="Kazmierczak K.M."/>
            <person name="Andrzejewski T.M."/>
            <person name="Davidsen T.M."/>
            <person name="Wayne K.J."/>
            <person name="Tettelin H."/>
            <person name="Glass J.I."/>
            <person name="Rusch D."/>
            <person name="Podicherti R."/>
            <person name="Tsui H.-C.T."/>
            <person name="Winkler M.E."/>
        </authorList>
    </citation>
    <scope>NUCLEOTIDE SEQUENCE</scope>
</reference>
<dbReference type="SMART" id="SM00563">
    <property type="entry name" value="PlsC"/>
    <property type="match status" value="1"/>
</dbReference>
<dbReference type="Pfam" id="PF01553">
    <property type="entry name" value="Acyltransferase"/>
    <property type="match status" value="1"/>
</dbReference>
<dbReference type="SUPFAM" id="SSF69593">
    <property type="entry name" value="Glycerol-3-phosphate (1)-acyltransferase"/>
    <property type="match status" value="1"/>
</dbReference>
<dbReference type="AlphaFoldDB" id="A0A383DNR3"/>
<dbReference type="EMBL" id="UINC01218908">
    <property type="protein sequence ID" value="SVE46136.1"/>
    <property type="molecule type" value="Genomic_DNA"/>
</dbReference>
<gene>
    <name evidence="2" type="ORF">METZ01_LOCUS498990</name>
</gene>
<feature type="domain" description="Phospholipid/glycerol acyltransferase" evidence="1">
    <location>
        <begin position="41"/>
        <end position="167"/>
    </location>
</feature>
<dbReference type="InterPro" id="IPR002123">
    <property type="entry name" value="Plipid/glycerol_acylTrfase"/>
</dbReference>
<dbReference type="PANTHER" id="PTHR31605:SF0">
    <property type="entry name" value="GLYCEROL-3-PHOSPHATE O-ACYLTRANSFERASE 1"/>
    <property type="match status" value="1"/>
</dbReference>
<name>A0A383DNR3_9ZZZZ</name>
<sequence length="211" mass="23508">MPGEKTESRGVMRRLARRLVRFYYPRLEISGVEKIPQEGPVLLCANHSNSMVDPVLIGVTAGRPVRFMAKAPLFDMPVVGRAMYALGMVPAYRGMDDASQVRRNLQSLDTGAEILVEGKALGIFPEGKTTDKARLDKVRSGAARMAIKAFDEGARGIQVVPLGINYERKEQFRSAVWVRVGDPIDLDEWVQRYDGDSRKAMRALTTEIADR</sequence>
<dbReference type="GO" id="GO:0008654">
    <property type="term" value="P:phospholipid biosynthetic process"/>
    <property type="evidence" value="ECO:0007669"/>
    <property type="project" value="TreeGrafter"/>
</dbReference>
<protein>
    <recommendedName>
        <fullName evidence="1">Phospholipid/glycerol acyltransferase domain-containing protein</fullName>
    </recommendedName>
</protein>
<accession>A0A383DNR3</accession>
<dbReference type="CDD" id="cd07992">
    <property type="entry name" value="LPLAT_AAK14816-like"/>
    <property type="match status" value="1"/>
</dbReference>